<reference evidence="2" key="1">
    <citation type="journal article" date="2002" name="Science">
        <title>The draft genome of Ciona intestinalis: insights into chordate and vertebrate origins.</title>
        <authorList>
            <person name="Dehal P."/>
            <person name="Satou Y."/>
            <person name="Campbell R.K."/>
            <person name="Chapman J."/>
            <person name="Degnan B."/>
            <person name="De Tomaso A."/>
            <person name="Davidson B."/>
            <person name="Di Gregorio A."/>
            <person name="Gelpke M."/>
            <person name="Goodstein D.M."/>
            <person name="Harafuji N."/>
            <person name="Hastings K.E."/>
            <person name="Ho I."/>
            <person name="Hotta K."/>
            <person name="Huang W."/>
            <person name="Kawashima T."/>
            <person name="Lemaire P."/>
            <person name="Martinez D."/>
            <person name="Meinertzhagen I.A."/>
            <person name="Necula S."/>
            <person name="Nonaka M."/>
            <person name="Putnam N."/>
            <person name="Rash S."/>
            <person name="Saiga H."/>
            <person name="Satake M."/>
            <person name="Terry A."/>
            <person name="Yamada L."/>
            <person name="Wang H.G."/>
            <person name="Awazu S."/>
            <person name="Azumi K."/>
            <person name="Boore J."/>
            <person name="Branno M."/>
            <person name="Chin-Bow S."/>
            <person name="DeSantis R."/>
            <person name="Doyle S."/>
            <person name="Francino P."/>
            <person name="Keys D.N."/>
            <person name="Haga S."/>
            <person name="Hayashi H."/>
            <person name="Hino K."/>
            <person name="Imai K.S."/>
            <person name="Inaba K."/>
            <person name="Kano S."/>
            <person name="Kobayashi K."/>
            <person name="Kobayashi M."/>
            <person name="Lee B.I."/>
            <person name="Makabe K.W."/>
            <person name="Manohar C."/>
            <person name="Matassi G."/>
            <person name="Medina M."/>
            <person name="Mochizuki Y."/>
            <person name="Mount S."/>
            <person name="Morishita T."/>
            <person name="Miura S."/>
            <person name="Nakayama A."/>
            <person name="Nishizaka S."/>
            <person name="Nomoto H."/>
            <person name="Ohta F."/>
            <person name="Oishi K."/>
            <person name="Rigoutsos I."/>
            <person name="Sano M."/>
            <person name="Sasaki A."/>
            <person name="Sasakura Y."/>
            <person name="Shoguchi E."/>
            <person name="Shin-i T."/>
            <person name="Spagnuolo A."/>
            <person name="Stainier D."/>
            <person name="Suzuki M.M."/>
            <person name="Tassy O."/>
            <person name="Takatori N."/>
            <person name="Tokuoka M."/>
            <person name="Yagi K."/>
            <person name="Yoshizaki F."/>
            <person name="Wada S."/>
            <person name="Zhang C."/>
            <person name="Hyatt P.D."/>
            <person name="Larimer F."/>
            <person name="Detter C."/>
            <person name="Doggett N."/>
            <person name="Glavina T."/>
            <person name="Hawkins T."/>
            <person name="Richardson P."/>
            <person name="Lucas S."/>
            <person name="Kohara Y."/>
            <person name="Levine M."/>
            <person name="Satoh N."/>
            <person name="Rokhsar D.S."/>
        </authorList>
    </citation>
    <scope>NUCLEOTIDE SEQUENCE [LARGE SCALE GENOMIC DNA]</scope>
</reference>
<dbReference type="AlphaFoldDB" id="H2XUC9"/>
<dbReference type="InParanoid" id="H2XUC9"/>
<sequence>MYKRLFIKIHKFLKQKLGAVFAFGTSKHGAHFLNVAIEFRCLSGVSWLTQELISGTESKNSCAEFIEKKRFIEKGEFY</sequence>
<dbReference type="Proteomes" id="UP000008144">
    <property type="component" value="Unassembled WGS sequence"/>
</dbReference>
<organism evidence="1 2">
    <name type="scientific">Ciona intestinalis</name>
    <name type="common">Transparent sea squirt</name>
    <name type="synonym">Ascidia intestinalis</name>
    <dbReference type="NCBI Taxonomy" id="7719"/>
    <lineage>
        <taxon>Eukaryota</taxon>
        <taxon>Metazoa</taxon>
        <taxon>Chordata</taxon>
        <taxon>Tunicata</taxon>
        <taxon>Ascidiacea</taxon>
        <taxon>Phlebobranchia</taxon>
        <taxon>Cionidae</taxon>
        <taxon>Ciona</taxon>
    </lineage>
</organism>
<evidence type="ECO:0000313" key="1">
    <source>
        <dbReference type="Ensembl" id="ENSCINP00000033263.1"/>
    </source>
</evidence>
<accession>H2XUC9</accession>
<evidence type="ECO:0000313" key="2">
    <source>
        <dbReference type="Proteomes" id="UP000008144"/>
    </source>
</evidence>
<gene>
    <name evidence="1" type="primary">LOC104266634</name>
</gene>
<protein>
    <submittedName>
        <fullName evidence="1">Uncharacterized LOC104266634</fullName>
    </submittedName>
</protein>
<proteinExistence type="predicted"/>
<reference evidence="1" key="2">
    <citation type="submission" date="2025-08" db="UniProtKB">
        <authorList>
            <consortium name="Ensembl"/>
        </authorList>
    </citation>
    <scope>IDENTIFICATION</scope>
</reference>
<reference evidence="1" key="3">
    <citation type="submission" date="2025-09" db="UniProtKB">
        <authorList>
            <consortium name="Ensembl"/>
        </authorList>
    </citation>
    <scope>IDENTIFICATION</scope>
</reference>
<dbReference type="Ensembl" id="ENSCINT00000035883.1">
    <property type="protein sequence ID" value="ENSCINP00000033263.1"/>
    <property type="gene ID" value="ENSCING00000025103.1"/>
</dbReference>
<dbReference type="HOGENOM" id="CLU_2621328_0_0_1"/>
<keyword evidence="2" id="KW-1185">Reference proteome</keyword>
<name>H2XUC9_CIOIN</name>